<comment type="similarity">
    <text evidence="3">Belongs to the leucine-binding protein family.</text>
</comment>
<proteinExistence type="inferred from homology"/>
<organism evidence="9 10">
    <name type="scientific">Candidatus Electrothrix aarhusensis</name>
    <dbReference type="NCBI Taxonomy" id="1859131"/>
    <lineage>
        <taxon>Bacteria</taxon>
        <taxon>Pseudomonadati</taxon>
        <taxon>Thermodesulfobacteriota</taxon>
        <taxon>Desulfobulbia</taxon>
        <taxon>Desulfobulbales</taxon>
        <taxon>Desulfobulbaceae</taxon>
        <taxon>Candidatus Electrothrix</taxon>
    </lineage>
</organism>
<sequence length="939" mass="106021">MSYFTKYIFWVALLVIPCLLSSCNDGSIEEQERLRSEVLQGDILIGIVAESVNSVFFLQGVETAVEEINQKGGVLGRKLKTVLRYDQGDPGQAKIVAKELAGYKGIVAVIGHKKNETAAAAAIIYENAGLLFISHGAKAPALTMHKTEYIFRNIPAQDEFALAMADRAVKEKNINRIIVFHERNHEQKRLADIFKKKAVEEKLTIVATRSYFPDQKNFEDVIAQLKGYQTDDQEDPYDSAVICGEVSDGAVLVKQLQKMSQKMFRKNIAIIGGDGLDSPKLYVIAGKESEGVLVPTIFRSDYPNKITQDFVKRFQERNELSPNTWAAQGYDAVKLLTHAMKESSEMTSEQIAISLRYLTKWQGVTGSYSFFPQGNSEYANMPEGDIKGKEIYFKKMRDGHFVYQDHPTHSNEDLFNYLSGSTLRLPLHEPITTFDPGFVQSSSDIELCEQLFLGLTGFDPETNEVVAELAEALPTSRVNHTIYTVKIREGVKWTNGDPVIADDVLRAIKRNLDPVTDSPNAKDLFVIKNAELFHRGELGEDEDLGIYVHDDHKIDFMLEQPNPSFPALLSLPAYRPVPKSFSEQKNNLGTTQDIVTNGPYQVTFPENEGVALKKNERYYRAEDVDIREVRYFNIEQYSMGMSLYKNDELDVMGGKYLWIPFENLPEIKQGPLKNEYNREKADAPLFCTYAYIFNTDLSPVDNPLVRKAFSAVINRQLLIDAAHGTLGDPATTCIPETLFTALDVEERKTTSSLFSPAQAIQWLHEAGYPKDEKIPPVKLVTSGSVSDKKIAVAVRQFFKYYLKVDLKIEQVGDNRLDYRNKIASGWARQAHMVMTEVCAAYPDPAAIMNDFVWRSPFPLTTSKNQPPVDFIIREAGTLGDPYQREKKYQEADRILTSEEAVIMPLYHEKPFFLVNPRVKGWKYASMGGQQLQDCSIKNE</sequence>
<evidence type="ECO:0000256" key="6">
    <source>
        <dbReference type="ARBA" id="ARBA00022970"/>
    </source>
</evidence>
<accession>A0A444IZX1</accession>
<evidence type="ECO:0000313" key="10">
    <source>
        <dbReference type="Proteomes" id="UP000287853"/>
    </source>
</evidence>
<dbReference type="Gene3D" id="3.40.190.10">
    <property type="entry name" value="Periplasmic binding protein-like II"/>
    <property type="match status" value="1"/>
</dbReference>
<dbReference type="InterPro" id="IPR028081">
    <property type="entry name" value="Leu-bd"/>
</dbReference>
<dbReference type="PROSITE" id="PS01040">
    <property type="entry name" value="SBP_BACTERIAL_5"/>
    <property type="match status" value="1"/>
</dbReference>
<comment type="caution">
    <text evidence="9">The sequence shown here is derived from an EMBL/GenBank/DDBJ whole genome shotgun (WGS) entry which is preliminary data.</text>
</comment>
<evidence type="ECO:0000259" key="7">
    <source>
        <dbReference type="Pfam" id="PF00496"/>
    </source>
</evidence>
<dbReference type="GO" id="GO:1904680">
    <property type="term" value="F:peptide transmembrane transporter activity"/>
    <property type="evidence" value="ECO:0007669"/>
    <property type="project" value="TreeGrafter"/>
</dbReference>
<gene>
    <name evidence="9" type="ORF">H206_00872</name>
</gene>
<evidence type="ECO:0000259" key="8">
    <source>
        <dbReference type="Pfam" id="PF13458"/>
    </source>
</evidence>
<dbReference type="InterPro" id="IPR028082">
    <property type="entry name" value="Peripla_BP_I"/>
</dbReference>
<dbReference type="Gene3D" id="3.40.50.2300">
    <property type="match status" value="2"/>
</dbReference>
<dbReference type="PROSITE" id="PS51257">
    <property type="entry name" value="PROKAR_LIPOPROTEIN"/>
    <property type="match status" value="1"/>
</dbReference>
<comment type="similarity">
    <text evidence="2">Belongs to the bacterial solute-binding protein 5 family.</text>
</comment>
<dbReference type="SUPFAM" id="SSF53850">
    <property type="entry name" value="Periplasmic binding protein-like II"/>
    <property type="match status" value="1"/>
</dbReference>
<dbReference type="PANTHER" id="PTHR30290">
    <property type="entry name" value="PERIPLASMIC BINDING COMPONENT OF ABC TRANSPORTER"/>
    <property type="match status" value="1"/>
</dbReference>
<keyword evidence="6" id="KW-0029">Amino-acid transport</keyword>
<dbReference type="Proteomes" id="UP000287853">
    <property type="component" value="Unassembled WGS sequence"/>
</dbReference>
<comment type="subcellular location">
    <subcellularLocation>
        <location evidence="1">Cell envelope</location>
    </subcellularLocation>
</comment>
<keyword evidence="10" id="KW-1185">Reference proteome</keyword>
<dbReference type="Pfam" id="PF13458">
    <property type="entry name" value="Peripla_BP_6"/>
    <property type="match status" value="1"/>
</dbReference>
<dbReference type="InterPro" id="IPR039424">
    <property type="entry name" value="SBP_5"/>
</dbReference>
<keyword evidence="4" id="KW-0813">Transport</keyword>
<dbReference type="PRINTS" id="PR00337">
    <property type="entry name" value="LEUILEVALBP"/>
</dbReference>
<dbReference type="GO" id="GO:0015833">
    <property type="term" value="P:peptide transport"/>
    <property type="evidence" value="ECO:0007669"/>
    <property type="project" value="TreeGrafter"/>
</dbReference>
<feature type="domain" description="Leucine-binding protein" evidence="8">
    <location>
        <begin position="58"/>
        <end position="375"/>
    </location>
</feature>
<keyword evidence="5" id="KW-0732">Signal</keyword>
<evidence type="ECO:0000256" key="1">
    <source>
        <dbReference type="ARBA" id="ARBA00004196"/>
    </source>
</evidence>
<dbReference type="EMBL" id="MTKO01000064">
    <property type="protein sequence ID" value="RWX46457.1"/>
    <property type="molecule type" value="Genomic_DNA"/>
</dbReference>
<dbReference type="InterPro" id="IPR023765">
    <property type="entry name" value="SBP_5_CS"/>
</dbReference>
<protein>
    <submittedName>
        <fullName evidence="9">ABC-type oligopeptide transport system, substrate-binding protein</fullName>
    </submittedName>
</protein>
<dbReference type="AlphaFoldDB" id="A0A444IZX1"/>
<dbReference type="Pfam" id="PF00496">
    <property type="entry name" value="SBP_bac_5"/>
    <property type="match status" value="1"/>
</dbReference>
<evidence type="ECO:0000256" key="5">
    <source>
        <dbReference type="ARBA" id="ARBA00022729"/>
    </source>
</evidence>
<evidence type="ECO:0000256" key="4">
    <source>
        <dbReference type="ARBA" id="ARBA00022448"/>
    </source>
</evidence>
<reference evidence="9 10" key="1">
    <citation type="submission" date="2017-01" db="EMBL/GenBank/DDBJ databases">
        <title>The cable genome- insights into the physiology and evolution of filamentous bacteria capable of sulfide oxidation via long distance electron transfer.</title>
        <authorList>
            <person name="Schreiber L."/>
            <person name="Bjerg J.T."/>
            <person name="Boggild A."/>
            <person name="Van De Vossenberg J."/>
            <person name="Meysman F."/>
            <person name="Nielsen L.P."/>
            <person name="Schramm A."/>
            <person name="Kjeldsen K.U."/>
        </authorList>
    </citation>
    <scope>NUCLEOTIDE SEQUENCE [LARGE SCALE GENOMIC DNA]</scope>
    <source>
        <strain evidence="9">MCF</strain>
    </source>
</reference>
<dbReference type="GO" id="GO:0006865">
    <property type="term" value="P:amino acid transport"/>
    <property type="evidence" value="ECO:0007669"/>
    <property type="project" value="UniProtKB-KW"/>
</dbReference>
<dbReference type="SUPFAM" id="SSF53822">
    <property type="entry name" value="Periplasmic binding protein-like I"/>
    <property type="match status" value="1"/>
</dbReference>
<dbReference type="PANTHER" id="PTHR30290:SF10">
    <property type="entry name" value="PERIPLASMIC OLIGOPEPTIDE-BINDING PROTEIN-RELATED"/>
    <property type="match status" value="1"/>
</dbReference>
<dbReference type="InterPro" id="IPR000914">
    <property type="entry name" value="SBP_5_dom"/>
</dbReference>
<feature type="domain" description="Solute-binding protein family 5" evidence="7">
    <location>
        <begin position="464"/>
        <end position="851"/>
    </location>
</feature>
<dbReference type="InterPro" id="IPR000709">
    <property type="entry name" value="Leu_Ile_Val-bd"/>
</dbReference>
<dbReference type="CDD" id="cd08504">
    <property type="entry name" value="PBP2_OppA"/>
    <property type="match status" value="1"/>
</dbReference>
<dbReference type="CDD" id="cd06344">
    <property type="entry name" value="PBP1_ABC_HAAT-like"/>
    <property type="match status" value="1"/>
</dbReference>
<evidence type="ECO:0000256" key="3">
    <source>
        <dbReference type="ARBA" id="ARBA00010062"/>
    </source>
</evidence>
<dbReference type="Gene3D" id="3.10.105.10">
    <property type="entry name" value="Dipeptide-binding Protein, Domain 3"/>
    <property type="match status" value="1"/>
</dbReference>
<evidence type="ECO:0000313" key="9">
    <source>
        <dbReference type="EMBL" id="RWX46457.1"/>
    </source>
</evidence>
<evidence type="ECO:0000256" key="2">
    <source>
        <dbReference type="ARBA" id="ARBA00005695"/>
    </source>
</evidence>
<dbReference type="GO" id="GO:0030313">
    <property type="term" value="C:cell envelope"/>
    <property type="evidence" value="ECO:0007669"/>
    <property type="project" value="UniProtKB-SubCell"/>
</dbReference>
<dbReference type="Gene3D" id="3.90.76.10">
    <property type="entry name" value="Dipeptide-binding Protein, Domain 1"/>
    <property type="match status" value="1"/>
</dbReference>
<name>A0A444IZX1_9BACT</name>